<sequence length="91" mass="10234">MVFRLNTRGTAGERRCENLKKNMGPAPPYLQPISPLMPFEGEEITARVWINERPLVTTVIGPDLQEGSNQRDGCSFDNPPASKNCCHPWNH</sequence>
<evidence type="ECO:0000313" key="2">
    <source>
        <dbReference type="EMBL" id="GFY51814.1"/>
    </source>
</evidence>
<evidence type="ECO:0000256" key="1">
    <source>
        <dbReference type="SAM" id="MobiDB-lite"/>
    </source>
</evidence>
<reference evidence="2" key="1">
    <citation type="submission" date="2020-08" db="EMBL/GenBank/DDBJ databases">
        <title>Multicomponent nature underlies the extraordinary mechanical properties of spider dragline silk.</title>
        <authorList>
            <person name="Kono N."/>
            <person name="Nakamura H."/>
            <person name="Mori M."/>
            <person name="Yoshida Y."/>
            <person name="Ohtoshi R."/>
            <person name="Malay A.D."/>
            <person name="Moran D.A.P."/>
            <person name="Tomita M."/>
            <person name="Numata K."/>
            <person name="Arakawa K."/>
        </authorList>
    </citation>
    <scope>NUCLEOTIDE SEQUENCE</scope>
</reference>
<keyword evidence="3" id="KW-1185">Reference proteome</keyword>
<dbReference type="AlphaFoldDB" id="A0A8X7C428"/>
<protein>
    <submittedName>
        <fullName evidence="2">Uncharacterized protein</fullName>
    </submittedName>
</protein>
<organism evidence="2 3">
    <name type="scientific">Trichonephila inaurata madagascariensis</name>
    <dbReference type="NCBI Taxonomy" id="2747483"/>
    <lineage>
        <taxon>Eukaryota</taxon>
        <taxon>Metazoa</taxon>
        <taxon>Ecdysozoa</taxon>
        <taxon>Arthropoda</taxon>
        <taxon>Chelicerata</taxon>
        <taxon>Arachnida</taxon>
        <taxon>Araneae</taxon>
        <taxon>Araneomorphae</taxon>
        <taxon>Entelegynae</taxon>
        <taxon>Araneoidea</taxon>
        <taxon>Nephilidae</taxon>
        <taxon>Trichonephila</taxon>
        <taxon>Trichonephila inaurata</taxon>
    </lineage>
</organism>
<name>A0A8X7C428_9ARAC</name>
<dbReference type="EMBL" id="BMAV01008317">
    <property type="protein sequence ID" value="GFY51814.1"/>
    <property type="molecule type" value="Genomic_DNA"/>
</dbReference>
<feature type="region of interest" description="Disordered" evidence="1">
    <location>
        <begin position="62"/>
        <end position="91"/>
    </location>
</feature>
<proteinExistence type="predicted"/>
<evidence type="ECO:0000313" key="3">
    <source>
        <dbReference type="Proteomes" id="UP000886998"/>
    </source>
</evidence>
<comment type="caution">
    <text evidence="2">The sequence shown here is derived from an EMBL/GenBank/DDBJ whole genome shotgun (WGS) entry which is preliminary data.</text>
</comment>
<accession>A0A8X7C428</accession>
<gene>
    <name evidence="2" type="ORF">TNIN_115601</name>
</gene>
<dbReference type="Proteomes" id="UP000886998">
    <property type="component" value="Unassembled WGS sequence"/>
</dbReference>